<keyword evidence="2" id="KW-1185">Reference proteome</keyword>
<sequence length="92" mass="9974">MGVEDANIVGLVGVEYPPAILPGRILVGPPWSFQERGSRSGVTDLDDQHDDAVGGGNNSWFLNLKSSPLSFVPLHSQHRGLRRLRERQASAA</sequence>
<dbReference type="EMBL" id="QGSZ01000352">
    <property type="protein sequence ID" value="RQW95813.1"/>
    <property type="molecule type" value="Genomic_DNA"/>
</dbReference>
<dbReference type="RefSeq" id="WP_124777724.1">
    <property type="nucleotide sequence ID" value="NZ_QGSZ01000352.1"/>
</dbReference>
<dbReference type="AlphaFoldDB" id="A0A3N9W4P9"/>
<accession>A0A3N9W4P9</accession>
<proteinExistence type="predicted"/>
<dbReference type="Proteomes" id="UP000282312">
    <property type="component" value="Unassembled WGS sequence"/>
</dbReference>
<evidence type="ECO:0000313" key="2">
    <source>
        <dbReference type="Proteomes" id="UP000282312"/>
    </source>
</evidence>
<protein>
    <submittedName>
        <fullName evidence="1">Uncharacterized protein</fullName>
    </submittedName>
</protein>
<gene>
    <name evidence="1" type="ORF">DLJ59_32225</name>
</gene>
<reference evidence="1 2" key="1">
    <citation type="submission" date="2018-05" db="EMBL/GenBank/DDBJ databases">
        <title>Micromonospora from Atacama Desert.</title>
        <authorList>
            <person name="Carro L."/>
            <person name="Goodfellow M."/>
            <person name="Klenk H.-P."/>
        </authorList>
    </citation>
    <scope>NUCLEOTIDE SEQUENCE [LARGE SCALE GENOMIC DNA]</scope>
    <source>
        <strain evidence="1 2">LB39</strain>
    </source>
</reference>
<organism evidence="1 2">
    <name type="scientific">Micromonospora inaquosa</name>
    <dbReference type="NCBI Taxonomy" id="2203716"/>
    <lineage>
        <taxon>Bacteria</taxon>
        <taxon>Bacillati</taxon>
        <taxon>Actinomycetota</taxon>
        <taxon>Actinomycetes</taxon>
        <taxon>Micromonosporales</taxon>
        <taxon>Micromonosporaceae</taxon>
        <taxon>Micromonospora</taxon>
    </lineage>
</organism>
<comment type="caution">
    <text evidence="1">The sequence shown here is derived from an EMBL/GenBank/DDBJ whole genome shotgun (WGS) entry which is preliminary data.</text>
</comment>
<evidence type="ECO:0000313" key="1">
    <source>
        <dbReference type="EMBL" id="RQW95813.1"/>
    </source>
</evidence>
<name>A0A3N9W4P9_9ACTN</name>